<dbReference type="InterPro" id="IPR020084">
    <property type="entry name" value="NUDIX_hydrolase_CS"/>
</dbReference>
<dbReference type="InterPro" id="IPR015797">
    <property type="entry name" value="NUDIX_hydrolase-like_dom_sf"/>
</dbReference>
<feature type="domain" description="Nudix hydrolase" evidence="5">
    <location>
        <begin position="58"/>
        <end position="210"/>
    </location>
</feature>
<evidence type="ECO:0000256" key="4">
    <source>
        <dbReference type="RuleBase" id="RU003476"/>
    </source>
</evidence>
<keyword evidence="7" id="KW-1185">Reference proteome</keyword>
<evidence type="ECO:0000256" key="2">
    <source>
        <dbReference type="ARBA" id="ARBA00005582"/>
    </source>
</evidence>
<evidence type="ECO:0000256" key="3">
    <source>
        <dbReference type="ARBA" id="ARBA00022801"/>
    </source>
</evidence>
<dbReference type="PANTHER" id="PTHR11839:SF18">
    <property type="entry name" value="NUDIX HYDROLASE DOMAIN-CONTAINING PROTEIN"/>
    <property type="match status" value="1"/>
</dbReference>
<proteinExistence type="inferred from homology"/>
<gene>
    <name evidence="6" type="ORF">G1C94_1073</name>
</gene>
<name>A0ABX1SX87_9BIFI</name>
<comment type="caution">
    <text evidence="6">The sequence shown here is derived from an EMBL/GenBank/DDBJ whole genome shotgun (WGS) entry which is preliminary data.</text>
</comment>
<dbReference type="CDD" id="cd03424">
    <property type="entry name" value="NUDIX_ADPRase_Nudt5_UGPPase_Nudt14"/>
    <property type="match status" value="1"/>
</dbReference>
<comment type="cofactor">
    <cofactor evidence="1">
        <name>Mg(2+)</name>
        <dbReference type="ChEBI" id="CHEBI:18420"/>
    </cofactor>
</comment>
<dbReference type="Proteomes" id="UP000553756">
    <property type="component" value="Unassembled WGS sequence"/>
</dbReference>
<dbReference type="SUPFAM" id="SSF55811">
    <property type="entry name" value="Nudix"/>
    <property type="match status" value="1"/>
</dbReference>
<dbReference type="PROSITE" id="PS00893">
    <property type="entry name" value="NUDIX_BOX"/>
    <property type="match status" value="1"/>
</dbReference>
<dbReference type="PANTHER" id="PTHR11839">
    <property type="entry name" value="UDP/ADP-SUGAR PYROPHOSPHATASE"/>
    <property type="match status" value="1"/>
</dbReference>
<dbReference type="Gene3D" id="3.90.79.10">
    <property type="entry name" value="Nucleoside Triphosphate Pyrophosphohydrolase"/>
    <property type="match status" value="1"/>
</dbReference>
<evidence type="ECO:0000256" key="1">
    <source>
        <dbReference type="ARBA" id="ARBA00001946"/>
    </source>
</evidence>
<reference evidence="6 7" key="1">
    <citation type="submission" date="2020-02" db="EMBL/GenBank/DDBJ databases">
        <title>Characterization of phylogenetic diversity of novel bifidobacterial species isolated in Czech ZOOs.</title>
        <authorList>
            <person name="Lugli G.A."/>
            <person name="Vera N.B."/>
            <person name="Ventura M."/>
        </authorList>
    </citation>
    <scope>NUCLEOTIDE SEQUENCE [LARGE SCALE GENOMIC DNA]</scope>
    <source>
        <strain evidence="6 7">DSM 109963</strain>
    </source>
</reference>
<sequence>MAEIPERYAPDPLAPLEIRGERQVFREHGGADFTVTAIDTSVRKTGKSLTLHVASVKDAQPGAVCIAVRPAAPGNTNVGNANDVDAFAGIDSCQILLARHWRASTGKWEWEFPRGMGEPGENAEQTAAREFREETGIAVDASCVRTLQTMHADTGVLRDNIAVTYFPVSTDTETAGETDGELSNFVWIGIKQMRHLIADGQLVDGITLASFMVFIAHLSARAEESKAR</sequence>
<evidence type="ECO:0000313" key="6">
    <source>
        <dbReference type="EMBL" id="NMN02451.1"/>
    </source>
</evidence>
<dbReference type="InterPro" id="IPR020476">
    <property type="entry name" value="Nudix_hydrolase"/>
</dbReference>
<dbReference type="InterPro" id="IPR000086">
    <property type="entry name" value="NUDIX_hydrolase_dom"/>
</dbReference>
<accession>A0ABX1SX87</accession>
<protein>
    <submittedName>
        <fullName evidence="6">NUDIX domain-containing protein</fullName>
    </submittedName>
</protein>
<dbReference type="PROSITE" id="PS51462">
    <property type="entry name" value="NUDIX"/>
    <property type="match status" value="1"/>
</dbReference>
<dbReference type="EMBL" id="JAAIIJ010000021">
    <property type="protein sequence ID" value="NMN02451.1"/>
    <property type="molecule type" value="Genomic_DNA"/>
</dbReference>
<evidence type="ECO:0000259" key="5">
    <source>
        <dbReference type="PROSITE" id="PS51462"/>
    </source>
</evidence>
<dbReference type="Pfam" id="PF00293">
    <property type="entry name" value="NUDIX"/>
    <property type="match status" value="1"/>
</dbReference>
<comment type="similarity">
    <text evidence="2 4">Belongs to the Nudix hydrolase family.</text>
</comment>
<organism evidence="6 7">
    <name type="scientific">Bifidobacterium panos</name>
    <dbReference type="NCBI Taxonomy" id="2675321"/>
    <lineage>
        <taxon>Bacteria</taxon>
        <taxon>Bacillati</taxon>
        <taxon>Actinomycetota</taxon>
        <taxon>Actinomycetes</taxon>
        <taxon>Bifidobacteriales</taxon>
        <taxon>Bifidobacteriaceae</taxon>
        <taxon>Bifidobacterium</taxon>
    </lineage>
</organism>
<dbReference type="RefSeq" id="WP_172145924.1">
    <property type="nucleotide sequence ID" value="NZ_JAAIIJ010000021.1"/>
</dbReference>
<keyword evidence="3 4" id="KW-0378">Hydrolase</keyword>
<dbReference type="PRINTS" id="PR00502">
    <property type="entry name" value="NUDIXFAMILY"/>
</dbReference>
<evidence type="ECO:0000313" key="7">
    <source>
        <dbReference type="Proteomes" id="UP000553756"/>
    </source>
</evidence>